<dbReference type="AlphaFoldDB" id="A0A8D5FUC4"/>
<evidence type="ECO:0000313" key="1">
    <source>
        <dbReference type="EMBL" id="BCL61854.1"/>
    </source>
</evidence>
<accession>A0A8D5FUC4</accession>
<gene>
    <name evidence="1" type="ORF">DGMP_25470</name>
</gene>
<dbReference type="Proteomes" id="UP000826725">
    <property type="component" value="Chromosome"/>
</dbReference>
<reference evidence="1" key="1">
    <citation type="submission" date="2020-09" db="EMBL/GenBank/DDBJ databases">
        <title>Desulfogranum mesoprofundum gen. nov., sp. nov., a novel mesophilic, sulfate-reducing chemolithoautotroph isolated from a deep-sea hydrothermal vent chimney in the Suiyo Seamount.</title>
        <authorList>
            <person name="Hashimoto Y."/>
            <person name="Nakagawa S."/>
        </authorList>
    </citation>
    <scope>NUCLEOTIDE SEQUENCE</scope>
    <source>
        <strain evidence="1">KT2</strain>
    </source>
</reference>
<proteinExistence type="predicted"/>
<evidence type="ECO:0000313" key="2">
    <source>
        <dbReference type="Proteomes" id="UP000826725"/>
    </source>
</evidence>
<dbReference type="EMBL" id="AP024086">
    <property type="protein sequence ID" value="BCL61854.1"/>
    <property type="molecule type" value="Genomic_DNA"/>
</dbReference>
<name>A0A8D5FUC4_9BACT</name>
<sequence length="58" mass="6954">MQKKHHNNDKKNVYTCSEYREEMMLLALRRKLAESRLDNNEKTALEKEITELETKIGM</sequence>
<protein>
    <submittedName>
        <fullName evidence="1">Uncharacterized protein</fullName>
    </submittedName>
</protein>
<organism evidence="1 2">
    <name type="scientific">Desulfomarina profundi</name>
    <dbReference type="NCBI Taxonomy" id="2772557"/>
    <lineage>
        <taxon>Bacteria</taxon>
        <taxon>Pseudomonadati</taxon>
        <taxon>Thermodesulfobacteriota</taxon>
        <taxon>Desulfobulbia</taxon>
        <taxon>Desulfobulbales</taxon>
        <taxon>Desulfobulbaceae</taxon>
        <taxon>Desulfomarina</taxon>
    </lineage>
</organism>
<dbReference type="RefSeq" id="WP_228854269.1">
    <property type="nucleotide sequence ID" value="NZ_AP024086.1"/>
</dbReference>
<keyword evidence="2" id="KW-1185">Reference proteome</keyword>
<dbReference type="KEGG" id="dbk:DGMP_25470"/>